<dbReference type="OrthoDB" id="2131701at2759"/>
<dbReference type="InParanoid" id="A0A0C3DVN7"/>
<dbReference type="Gene3D" id="2.80.10.50">
    <property type="match status" value="1"/>
</dbReference>
<reference evidence="2 3" key="1">
    <citation type="submission" date="2014-04" db="EMBL/GenBank/DDBJ databases">
        <authorList>
            <consortium name="DOE Joint Genome Institute"/>
            <person name="Kuo A."/>
            <person name="Kohler A."/>
            <person name="Nagy L.G."/>
            <person name="Floudas D."/>
            <person name="Copeland A."/>
            <person name="Barry K.W."/>
            <person name="Cichocki N."/>
            <person name="Veneault-Fourrey C."/>
            <person name="LaButti K."/>
            <person name="Lindquist E.A."/>
            <person name="Lipzen A."/>
            <person name="Lundell T."/>
            <person name="Morin E."/>
            <person name="Murat C."/>
            <person name="Sun H."/>
            <person name="Tunlid A."/>
            <person name="Henrissat B."/>
            <person name="Grigoriev I.V."/>
            <person name="Hibbett D.S."/>
            <person name="Martin F."/>
            <person name="Nordberg H.P."/>
            <person name="Cantor M.N."/>
            <person name="Hua S.X."/>
        </authorList>
    </citation>
    <scope>NUCLEOTIDE SEQUENCE [LARGE SCALE GENOMIC DNA]</scope>
    <source>
        <strain evidence="2 3">Foug A</strain>
    </source>
</reference>
<keyword evidence="3" id="KW-1185">Reference proteome</keyword>
<protein>
    <submittedName>
        <fullName evidence="2">Carbohydrate-binding module family 13 protein</fullName>
    </submittedName>
</protein>
<dbReference type="Pfam" id="PF14200">
    <property type="entry name" value="RicinB_lectin_2"/>
    <property type="match status" value="1"/>
</dbReference>
<dbReference type="InterPro" id="IPR035992">
    <property type="entry name" value="Ricin_B-like_lectins"/>
</dbReference>
<accession>A0A0C3DVN7</accession>
<evidence type="ECO:0000313" key="2">
    <source>
        <dbReference type="EMBL" id="KIM60269.1"/>
    </source>
</evidence>
<dbReference type="AlphaFoldDB" id="A0A0C3DVN7"/>
<organism evidence="2 3">
    <name type="scientific">Scleroderma citrinum Foug A</name>
    <dbReference type="NCBI Taxonomy" id="1036808"/>
    <lineage>
        <taxon>Eukaryota</taxon>
        <taxon>Fungi</taxon>
        <taxon>Dikarya</taxon>
        <taxon>Basidiomycota</taxon>
        <taxon>Agaricomycotina</taxon>
        <taxon>Agaricomycetes</taxon>
        <taxon>Agaricomycetidae</taxon>
        <taxon>Boletales</taxon>
        <taxon>Sclerodermatineae</taxon>
        <taxon>Sclerodermataceae</taxon>
        <taxon>Scleroderma</taxon>
    </lineage>
</organism>
<feature type="domain" description="Ricin B lectin" evidence="1">
    <location>
        <begin position="9"/>
        <end position="77"/>
    </location>
</feature>
<gene>
    <name evidence="2" type="ORF">SCLCIDRAFT_26766</name>
</gene>
<evidence type="ECO:0000259" key="1">
    <source>
        <dbReference type="Pfam" id="PF14200"/>
    </source>
</evidence>
<name>A0A0C3DVN7_9AGAM</name>
<dbReference type="EMBL" id="KN822064">
    <property type="protein sequence ID" value="KIM60269.1"/>
    <property type="molecule type" value="Genomic_DNA"/>
</dbReference>
<dbReference type="Proteomes" id="UP000053989">
    <property type="component" value="Unassembled WGS sequence"/>
</dbReference>
<evidence type="ECO:0000313" key="3">
    <source>
        <dbReference type="Proteomes" id="UP000053989"/>
    </source>
</evidence>
<proteinExistence type="predicted"/>
<reference evidence="3" key="2">
    <citation type="submission" date="2015-01" db="EMBL/GenBank/DDBJ databases">
        <title>Evolutionary Origins and Diversification of the Mycorrhizal Mutualists.</title>
        <authorList>
            <consortium name="DOE Joint Genome Institute"/>
            <consortium name="Mycorrhizal Genomics Consortium"/>
            <person name="Kohler A."/>
            <person name="Kuo A."/>
            <person name="Nagy L.G."/>
            <person name="Floudas D."/>
            <person name="Copeland A."/>
            <person name="Barry K.W."/>
            <person name="Cichocki N."/>
            <person name="Veneault-Fourrey C."/>
            <person name="LaButti K."/>
            <person name="Lindquist E.A."/>
            <person name="Lipzen A."/>
            <person name="Lundell T."/>
            <person name="Morin E."/>
            <person name="Murat C."/>
            <person name="Riley R."/>
            <person name="Ohm R."/>
            <person name="Sun H."/>
            <person name="Tunlid A."/>
            <person name="Henrissat B."/>
            <person name="Grigoriev I.V."/>
            <person name="Hibbett D.S."/>
            <person name="Martin F."/>
        </authorList>
    </citation>
    <scope>NUCLEOTIDE SEQUENCE [LARGE SCALE GENOMIC DNA]</scope>
    <source>
        <strain evidence="3">Foug A</strain>
    </source>
</reference>
<dbReference type="HOGENOM" id="CLU_119132_0_0_1"/>
<dbReference type="CDD" id="cd23422">
    <property type="entry name" value="beta-trefoil_Ricin_MPL_CNL"/>
    <property type="match status" value="1"/>
</dbReference>
<dbReference type="STRING" id="1036808.A0A0C3DVN7"/>
<dbReference type="SUPFAM" id="SSF50370">
    <property type="entry name" value="Ricin B-like lectins"/>
    <property type="match status" value="1"/>
</dbReference>
<sequence length="140" mass="15626">MTCIQPGRIYALINVKSGTCLDLSGDDNRSTIGYPFHNSPNQGWMFERQGNGNFWIKSASGLYLRVEGGVGNGAKVEVGLMQYDWKIQDDSSVHQGIRVSPPGKWENLDLHYGNSTPGTRVHLWCGSASNQLWRLQEIDK</sequence>
<dbReference type="InterPro" id="IPR000772">
    <property type="entry name" value="Ricin_B_lectin"/>
</dbReference>